<dbReference type="NCBIfam" id="TIGR03631">
    <property type="entry name" value="uS13_bact"/>
    <property type="match status" value="1"/>
</dbReference>
<evidence type="ECO:0000256" key="3">
    <source>
        <dbReference type="ARBA" id="ARBA00022730"/>
    </source>
</evidence>
<gene>
    <name evidence="8" type="primary">RPSM</name>
    <name evidence="8" type="ORF">TSPGSL018_11949</name>
</gene>
<evidence type="ECO:0000256" key="6">
    <source>
        <dbReference type="ARBA" id="ARBA00023274"/>
    </source>
</evidence>
<dbReference type="PROSITE" id="PS00646">
    <property type="entry name" value="RIBOSOMAL_S13_1"/>
    <property type="match status" value="1"/>
</dbReference>
<keyword evidence="6" id="KW-0687">Ribonucleoprotein</keyword>
<evidence type="ECO:0000313" key="8">
    <source>
        <dbReference type="EMBL" id="JAC67121.1"/>
    </source>
</evidence>
<dbReference type="InterPro" id="IPR027437">
    <property type="entry name" value="Rbsml_uS13_C"/>
</dbReference>
<evidence type="ECO:0000256" key="4">
    <source>
        <dbReference type="ARBA" id="ARBA00022884"/>
    </source>
</evidence>
<name>A0A061R9H0_9CHLO</name>
<comment type="similarity">
    <text evidence="1">Belongs to the universal ribosomal protein uS13 family.</text>
</comment>
<dbReference type="GO" id="GO:0005739">
    <property type="term" value="C:mitochondrion"/>
    <property type="evidence" value="ECO:0007669"/>
    <property type="project" value="TreeGrafter"/>
</dbReference>
<dbReference type="PANTHER" id="PTHR10871:SF1">
    <property type="entry name" value="SMALL RIBOSOMAL SUBUNIT PROTEIN US13M"/>
    <property type="match status" value="1"/>
</dbReference>
<dbReference type="Gene3D" id="1.10.8.50">
    <property type="match status" value="1"/>
</dbReference>
<keyword evidence="3" id="KW-0699">rRNA-binding</keyword>
<dbReference type="InterPro" id="IPR018269">
    <property type="entry name" value="Ribosomal_uS13_CS"/>
</dbReference>
<protein>
    <submittedName>
        <fullName evidence="8">Small subunit ribosomal protein S13</fullName>
    </submittedName>
</protein>
<evidence type="ECO:0000256" key="5">
    <source>
        <dbReference type="ARBA" id="ARBA00022980"/>
    </source>
</evidence>
<accession>A0A061R9H0</accession>
<organism evidence="8">
    <name type="scientific">Tetraselmis sp. GSL018</name>
    <dbReference type="NCBI Taxonomy" id="582737"/>
    <lineage>
        <taxon>Eukaryota</taxon>
        <taxon>Viridiplantae</taxon>
        <taxon>Chlorophyta</taxon>
        <taxon>core chlorophytes</taxon>
        <taxon>Chlorodendrophyceae</taxon>
        <taxon>Chlorodendrales</taxon>
        <taxon>Chlorodendraceae</taxon>
        <taxon>Tetraselmis</taxon>
    </lineage>
</organism>
<keyword evidence="5 8" id="KW-0689">Ribosomal protein</keyword>
<dbReference type="EMBL" id="GBEZ01019438">
    <property type="protein sequence ID" value="JAC67121.1"/>
    <property type="molecule type" value="Transcribed_RNA"/>
</dbReference>
<dbReference type="Gene3D" id="4.10.910.10">
    <property type="entry name" value="30s ribosomal protein s13, domain 2"/>
    <property type="match status" value="1"/>
</dbReference>
<dbReference type="GO" id="GO:0006412">
    <property type="term" value="P:translation"/>
    <property type="evidence" value="ECO:0007669"/>
    <property type="project" value="InterPro"/>
</dbReference>
<evidence type="ECO:0000256" key="1">
    <source>
        <dbReference type="ARBA" id="ARBA00008080"/>
    </source>
</evidence>
<dbReference type="FunFam" id="1.10.8.50:FF:000001">
    <property type="entry name" value="30S ribosomal protein S13"/>
    <property type="match status" value="1"/>
</dbReference>
<dbReference type="Pfam" id="PF00416">
    <property type="entry name" value="Ribosomal_S13"/>
    <property type="match status" value="1"/>
</dbReference>
<reference evidence="8" key="1">
    <citation type="submission" date="2014-05" db="EMBL/GenBank/DDBJ databases">
        <title>The transcriptome of the halophilic microalga Tetraselmis sp. GSL018 isolated from the Great Salt Lake, Utah.</title>
        <authorList>
            <person name="Jinkerson R.E."/>
            <person name="D'Adamo S."/>
            <person name="Posewitz M.C."/>
        </authorList>
    </citation>
    <scope>NUCLEOTIDE SEQUENCE</scope>
    <source>
        <strain evidence="8">GSL018</strain>
    </source>
</reference>
<dbReference type="GO" id="GO:0019843">
    <property type="term" value="F:rRNA binding"/>
    <property type="evidence" value="ECO:0007669"/>
    <property type="project" value="UniProtKB-KW"/>
</dbReference>
<feature type="region of interest" description="Disordered" evidence="7">
    <location>
        <begin position="144"/>
        <end position="168"/>
    </location>
</feature>
<keyword evidence="4" id="KW-0694">RNA-binding</keyword>
<dbReference type="GO" id="GO:0003735">
    <property type="term" value="F:structural constituent of ribosome"/>
    <property type="evidence" value="ECO:0007669"/>
    <property type="project" value="InterPro"/>
</dbReference>
<dbReference type="HAMAP" id="MF_01315">
    <property type="entry name" value="Ribosomal_uS13"/>
    <property type="match status" value="1"/>
</dbReference>
<comment type="subunit">
    <text evidence="2">Part of the 30S ribosomal subunit.</text>
</comment>
<evidence type="ECO:0000256" key="7">
    <source>
        <dbReference type="SAM" id="MobiDB-lite"/>
    </source>
</evidence>
<dbReference type="SUPFAM" id="SSF46946">
    <property type="entry name" value="S13-like H2TH domain"/>
    <property type="match status" value="1"/>
</dbReference>
<dbReference type="InterPro" id="IPR001892">
    <property type="entry name" value="Ribosomal_uS13"/>
</dbReference>
<dbReference type="PANTHER" id="PTHR10871">
    <property type="entry name" value="30S RIBOSOMAL PROTEIN S13/40S RIBOSOMAL PROTEIN S18"/>
    <property type="match status" value="1"/>
</dbReference>
<feature type="compositionally biased region" description="Basic residues" evidence="7">
    <location>
        <begin position="153"/>
        <end position="168"/>
    </location>
</feature>
<evidence type="ECO:0000256" key="2">
    <source>
        <dbReference type="ARBA" id="ARBA00011458"/>
    </source>
</evidence>
<dbReference type="InterPro" id="IPR010979">
    <property type="entry name" value="Ribosomal_uS13-like_H2TH"/>
</dbReference>
<proteinExistence type="inferred from homology"/>
<dbReference type="AlphaFoldDB" id="A0A061R9H0"/>
<dbReference type="GO" id="GO:0015935">
    <property type="term" value="C:small ribosomal subunit"/>
    <property type="evidence" value="ECO:0007669"/>
    <property type="project" value="TreeGrafter"/>
</dbReference>
<sequence length="168" mass="18936">MSMAITSQLAGLTIGGGKSQKLQVFEGLRSQGSSNISQRASSISQARRTPLRIQAARIANVEVPNKKRIETSLTYIFGIGPTTAKVILESTNIENKRTYELTEDELTTLRAEVDKYTVEGDLRRFDALNIKRLKEIQCYRGKRHQAGLPCRGQKTKTNARTRKNNRRR</sequence>
<dbReference type="InterPro" id="IPR019980">
    <property type="entry name" value="Ribosomal_uS13_bac-type"/>
</dbReference>
<dbReference type="PROSITE" id="PS50159">
    <property type="entry name" value="RIBOSOMAL_S13_2"/>
    <property type="match status" value="1"/>
</dbReference>